<organism evidence="10 11">
    <name type="scientific">Roseibium porphyridii</name>
    <dbReference type="NCBI Taxonomy" id="2866279"/>
    <lineage>
        <taxon>Bacteria</taxon>
        <taxon>Pseudomonadati</taxon>
        <taxon>Pseudomonadota</taxon>
        <taxon>Alphaproteobacteria</taxon>
        <taxon>Hyphomicrobiales</taxon>
        <taxon>Stappiaceae</taxon>
        <taxon>Roseibium</taxon>
    </lineage>
</organism>
<dbReference type="InterPro" id="IPR035649">
    <property type="entry name" value="EFG_V"/>
</dbReference>
<dbReference type="EMBL" id="CP120863">
    <property type="protein sequence ID" value="WFE91506.1"/>
    <property type="molecule type" value="Genomic_DNA"/>
</dbReference>
<gene>
    <name evidence="10" type="ORF">K1718_09140</name>
</gene>
<dbReference type="NCBIfam" id="NF009891">
    <property type="entry name" value="PRK13351.1-1"/>
    <property type="match status" value="1"/>
</dbReference>
<dbReference type="InterPro" id="IPR009000">
    <property type="entry name" value="Transl_B-barrel_sf"/>
</dbReference>
<dbReference type="NCBIfam" id="NF009379">
    <property type="entry name" value="PRK12740.1-3"/>
    <property type="match status" value="1"/>
</dbReference>
<keyword evidence="5" id="KW-0342">GTP-binding</keyword>
<proteinExistence type="predicted"/>
<evidence type="ECO:0000256" key="4">
    <source>
        <dbReference type="ARBA" id="ARBA00022917"/>
    </source>
</evidence>
<dbReference type="InterPro" id="IPR003593">
    <property type="entry name" value="AAA+_ATPase"/>
</dbReference>
<dbReference type="CDD" id="cd03713">
    <property type="entry name" value="EFG_mtEFG_C"/>
    <property type="match status" value="1"/>
</dbReference>
<dbReference type="InterPro" id="IPR020568">
    <property type="entry name" value="Ribosomal_Su5_D2-typ_SF"/>
</dbReference>
<dbReference type="SUPFAM" id="SSF50447">
    <property type="entry name" value="Translation proteins"/>
    <property type="match status" value="1"/>
</dbReference>
<dbReference type="InterPro" id="IPR047872">
    <property type="entry name" value="EFG_IV"/>
</dbReference>
<dbReference type="SUPFAM" id="SSF54980">
    <property type="entry name" value="EF-G C-terminal domain-like"/>
    <property type="match status" value="2"/>
</dbReference>
<dbReference type="Proteomes" id="UP001209803">
    <property type="component" value="Chromosome"/>
</dbReference>
<keyword evidence="11" id="KW-1185">Reference proteome</keyword>
<protein>
    <recommendedName>
        <fullName evidence="1">Elongation factor G</fullName>
    </recommendedName>
</protein>
<dbReference type="CDD" id="cd16262">
    <property type="entry name" value="EFG_III"/>
    <property type="match status" value="1"/>
</dbReference>
<feature type="domain" description="Translation elongation factor EFG/EF2" evidence="9">
    <location>
        <begin position="469"/>
        <end position="586"/>
    </location>
</feature>
<evidence type="ECO:0000313" key="11">
    <source>
        <dbReference type="Proteomes" id="UP001209803"/>
    </source>
</evidence>
<sequence>MAIGTNGRGNAAGTTPRCIALVGPFGSGKTSLLEALLARTDKVARQGSITDGNTVGDASPEARAHGMSVEINVADADYLGDRFVFVDCPGSVEFLSEMDGALSGADMAIVVAEDDERKVPALQLILKALEARAIPRVLFLNKIDKSTRRVRDVLNVLQPASAVPLVLRQIPIWEDGHATGFIDLALERAHVYHEKEPSTQIDMSDEDLAREHEARFTMLEHLADHDDDLMEALLEDIAPDREQIFADLVNEMQDGLICPVFFGSAEHGNGVSKLLKALRHEVPVVDRLRERVLDGDKKAALQVIKTLHTQHGGKLSIARILDGQLSDGDSLFLNGETEIKVSGLFNVFGQHAAKIATAGKGDLVALGRLEHVQTGDLIAFEAGKIAAKPADERRSPVLATAIAAAQRKDEVRLSTALTKLAEEDPSLTISQNQTTAETLLAGQGEMHLRVAQERLAGKYGLDIAAHAPHVPYAETIRTSTKVRGRHKKQSGGHGQFGDVVLEIAPLPRGEGLQFSDTITGGVVPKQYIPSVRDGVMDALGQGPLGFPVVDVSICLTDGSYHSVDSSDQAFKMAGILAIREGLKDCKPVLLEPIHKVTIACPNDATARVNAIVSARRGQLLGFDARPDWPGWDEVQALMPEAEISDLIVELRSATAGVASYMSAFDHLAELSGKAADQALQRSGKQAA</sequence>
<dbReference type="Gene3D" id="3.30.70.240">
    <property type="match status" value="1"/>
</dbReference>
<dbReference type="Pfam" id="PF14492">
    <property type="entry name" value="EFG_III"/>
    <property type="match status" value="1"/>
</dbReference>
<evidence type="ECO:0000256" key="6">
    <source>
        <dbReference type="ARBA" id="ARBA00024731"/>
    </source>
</evidence>
<dbReference type="PANTHER" id="PTHR43261">
    <property type="entry name" value="TRANSLATION ELONGATION FACTOR G-RELATED"/>
    <property type="match status" value="1"/>
</dbReference>
<dbReference type="InterPro" id="IPR053905">
    <property type="entry name" value="EF-G-like_DII"/>
</dbReference>
<feature type="domain" description="AAA+ ATPase" evidence="7">
    <location>
        <begin position="15"/>
        <end position="144"/>
    </location>
</feature>
<evidence type="ECO:0000259" key="9">
    <source>
        <dbReference type="SMART" id="SM00889"/>
    </source>
</evidence>
<comment type="function">
    <text evidence="6">Catalyzes the GTP-dependent ribosomal translocation step during translation elongation. During this step, the ribosome changes from the pre-translocational (PRE) to the post-translocational (POST) state as the newly formed A-site-bound peptidyl-tRNA and P-site-bound deacylated tRNA move to the P and E sites, respectively. Catalyzes the coordinated movement of the two tRNA molecules, the mRNA and conformational changes in the ribosome.</text>
</comment>
<dbReference type="SUPFAM" id="SSF52540">
    <property type="entry name" value="P-loop containing nucleoside triphosphate hydrolases"/>
    <property type="match status" value="1"/>
</dbReference>
<dbReference type="Gene3D" id="2.40.30.10">
    <property type="entry name" value="Translation factors"/>
    <property type="match status" value="1"/>
</dbReference>
<reference evidence="10 11" key="1">
    <citation type="submission" date="2023-03" db="EMBL/GenBank/DDBJ databases">
        <title>Roseibium porphyridii sp. nov. and Roseibium rhodosorbium sp. nov. isolated from marine algae, Porphyridium cruentum and Rhodosorus marinus, respectively.</title>
        <authorList>
            <person name="Lee M.W."/>
            <person name="Choi B.J."/>
            <person name="Lee J.K."/>
            <person name="Choi D.G."/>
            <person name="Baek J.H."/>
            <person name="Bayburt H."/>
            <person name="Kim J.M."/>
            <person name="Han D.M."/>
            <person name="Kim K.H."/>
            <person name="Jeon C.O."/>
        </authorList>
    </citation>
    <scope>NUCLEOTIDE SEQUENCE [LARGE SCALE GENOMIC DNA]</scope>
    <source>
        <strain evidence="10 11">KMA01</strain>
    </source>
</reference>
<dbReference type="SMART" id="SM00889">
    <property type="entry name" value="EFG_IV"/>
    <property type="match status" value="1"/>
</dbReference>
<dbReference type="Pfam" id="PF03764">
    <property type="entry name" value="EFG_IV"/>
    <property type="match status" value="1"/>
</dbReference>
<dbReference type="InterPro" id="IPR009022">
    <property type="entry name" value="EFG_III"/>
</dbReference>
<dbReference type="Gene3D" id="3.40.50.300">
    <property type="entry name" value="P-loop containing nucleotide triphosphate hydrolases"/>
    <property type="match status" value="1"/>
</dbReference>
<accession>A0ABY8F8G4</accession>
<keyword evidence="4" id="KW-0648">Protein biosynthesis</keyword>
<dbReference type="CDD" id="cd01434">
    <property type="entry name" value="EFG_mtEFG1_IV"/>
    <property type="match status" value="1"/>
</dbReference>
<evidence type="ECO:0000313" key="10">
    <source>
        <dbReference type="EMBL" id="WFE91506.1"/>
    </source>
</evidence>
<evidence type="ECO:0000256" key="2">
    <source>
        <dbReference type="ARBA" id="ARBA00022741"/>
    </source>
</evidence>
<evidence type="ECO:0000256" key="3">
    <source>
        <dbReference type="ARBA" id="ARBA00022768"/>
    </source>
</evidence>
<evidence type="ECO:0000256" key="5">
    <source>
        <dbReference type="ARBA" id="ARBA00023134"/>
    </source>
</evidence>
<evidence type="ECO:0000259" key="8">
    <source>
        <dbReference type="SMART" id="SM00838"/>
    </source>
</evidence>
<dbReference type="RefSeq" id="WP_265683976.1">
    <property type="nucleotide sequence ID" value="NZ_CP120863.1"/>
</dbReference>
<dbReference type="Gene3D" id="3.30.230.10">
    <property type="match status" value="1"/>
</dbReference>
<feature type="domain" description="Elongation factor EFG" evidence="8">
    <location>
        <begin position="588"/>
        <end position="678"/>
    </location>
</feature>
<dbReference type="Pfam" id="PF00679">
    <property type="entry name" value="EFG_C"/>
    <property type="match status" value="1"/>
</dbReference>
<dbReference type="InterPro" id="IPR041095">
    <property type="entry name" value="EFG_II"/>
</dbReference>
<dbReference type="InterPro" id="IPR014721">
    <property type="entry name" value="Ribsml_uS5_D2-typ_fold_subgr"/>
</dbReference>
<dbReference type="InterPro" id="IPR027417">
    <property type="entry name" value="P-loop_NTPase"/>
</dbReference>
<name>A0ABY8F8G4_9HYPH</name>
<dbReference type="Gene3D" id="3.30.70.870">
    <property type="entry name" value="Elongation Factor G (Translational Gtpase), domain 3"/>
    <property type="match status" value="1"/>
</dbReference>
<dbReference type="Pfam" id="PF22042">
    <property type="entry name" value="EF-G_D2"/>
    <property type="match status" value="1"/>
</dbReference>
<dbReference type="PANTHER" id="PTHR43261:SF7">
    <property type="entry name" value="ELONGATION FACTOR G-LIKE PROTEIN"/>
    <property type="match status" value="1"/>
</dbReference>
<dbReference type="InterPro" id="IPR000795">
    <property type="entry name" value="T_Tr_GTP-bd_dom"/>
</dbReference>
<dbReference type="SMART" id="SM00382">
    <property type="entry name" value="AAA"/>
    <property type="match status" value="1"/>
</dbReference>
<dbReference type="InterPro" id="IPR035647">
    <property type="entry name" value="EFG_III/V"/>
</dbReference>
<evidence type="ECO:0000256" key="1">
    <source>
        <dbReference type="ARBA" id="ARBA00017872"/>
    </source>
</evidence>
<dbReference type="Pfam" id="PF00009">
    <property type="entry name" value="GTP_EFTU"/>
    <property type="match status" value="1"/>
</dbReference>
<keyword evidence="2" id="KW-0547">Nucleotide-binding</keyword>
<dbReference type="SMART" id="SM00838">
    <property type="entry name" value="EFG_C"/>
    <property type="match status" value="1"/>
</dbReference>
<dbReference type="CDD" id="cd04170">
    <property type="entry name" value="EF-G_bact"/>
    <property type="match status" value="1"/>
</dbReference>
<keyword evidence="3 10" id="KW-0251">Elongation factor</keyword>
<dbReference type="InterPro" id="IPR000640">
    <property type="entry name" value="EFG_V-like"/>
</dbReference>
<evidence type="ECO:0000259" key="7">
    <source>
        <dbReference type="SMART" id="SM00382"/>
    </source>
</evidence>
<dbReference type="SUPFAM" id="SSF54211">
    <property type="entry name" value="Ribosomal protein S5 domain 2-like"/>
    <property type="match status" value="1"/>
</dbReference>
<dbReference type="InterPro" id="IPR005517">
    <property type="entry name" value="Transl_elong_EFG/EF2_IV"/>
</dbReference>
<dbReference type="GO" id="GO:0003746">
    <property type="term" value="F:translation elongation factor activity"/>
    <property type="evidence" value="ECO:0007669"/>
    <property type="project" value="UniProtKB-KW"/>
</dbReference>